<evidence type="ECO:0000256" key="3">
    <source>
        <dbReference type="ARBA" id="ARBA00022837"/>
    </source>
</evidence>
<feature type="non-terminal residue" evidence="8">
    <location>
        <position position="1"/>
    </location>
</feature>
<dbReference type="OMA" id="HVIHCHP"/>
<evidence type="ECO:0000256" key="1">
    <source>
        <dbReference type="ARBA" id="ARBA00004245"/>
    </source>
</evidence>
<evidence type="ECO:0000259" key="6">
    <source>
        <dbReference type="PROSITE" id="PS50222"/>
    </source>
</evidence>
<dbReference type="GO" id="GO:0005737">
    <property type="term" value="C:cytoplasm"/>
    <property type="evidence" value="ECO:0007669"/>
    <property type="project" value="TreeGrafter"/>
</dbReference>
<dbReference type="InterPro" id="IPR011992">
    <property type="entry name" value="EF-hand-dom_pair"/>
</dbReference>
<feature type="compositionally biased region" description="Polar residues" evidence="5">
    <location>
        <begin position="500"/>
        <end position="516"/>
    </location>
</feature>
<dbReference type="GO" id="GO:0005198">
    <property type="term" value="F:structural molecule activity"/>
    <property type="evidence" value="ECO:0007669"/>
    <property type="project" value="TreeGrafter"/>
</dbReference>
<gene>
    <name evidence="8" type="ORF">FF38_10594</name>
</gene>
<comment type="subcellular location">
    <subcellularLocation>
        <location evidence="1">Cytoplasm</location>
        <location evidence="1">Cytoskeleton</location>
    </subcellularLocation>
</comment>
<dbReference type="FunFam" id="1.10.238.10:FF:000031">
    <property type="entry name" value="Short stop, isoform J"/>
    <property type="match status" value="1"/>
</dbReference>
<feature type="compositionally biased region" description="Low complexity" evidence="5">
    <location>
        <begin position="483"/>
        <end position="494"/>
    </location>
</feature>
<dbReference type="InterPro" id="IPR043197">
    <property type="entry name" value="Plakin"/>
</dbReference>
<dbReference type="STRING" id="7375.A0A0L0C5P5"/>
<feature type="compositionally biased region" description="Low complexity" evidence="5">
    <location>
        <begin position="517"/>
        <end position="531"/>
    </location>
</feature>
<dbReference type="PROSITE" id="PS51460">
    <property type="entry name" value="GAR"/>
    <property type="match status" value="1"/>
</dbReference>
<comment type="caution">
    <text evidence="8">The sequence shown here is derived from an EMBL/GenBank/DDBJ whole genome shotgun (WGS) entry which is preliminary data.</text>
</comment>
<proteinExistence type="predicted"/>
<dbReference type="InterPro" id="IPR003108">
    <property type="entry name" value="GAR_dom"/>
</dbReference>
<evidence type="ECO:0000313" key="8">
    <source>
        <dbReference type="EMBL" id="KNC27561.1"/>
    </source>
</evidence>
<feature type="compositionally biased region" description="Polar residues" evidence="5">
    <location>
        <begin position="551"/>
        <end position="573"/>
    </location>
</feature>
<dbReference type="PANTHER" id="PTHR23169:SF23">
    <property type="entry name" value="SHORT STOP, ISOFORM H"/>
    <property type="match status" value="1"/>
</dbReference>
<organism evidence="8 9">
    <name type="scientific">Lucilia cuprina</name>
    <name type="common">Green bottle fly</name>
    <name type="synonym">Australian sheep blowfly</name>
    <dbReference type="NCBI Taxonomy" id="7375"/>
    <lineage>
        <taxon>Eukaryota</taxon>
        <taxon>Metazoa</taxon>
        <taxon>Ecdysozoa</taxon>
        <taxon>Arthropoda</taxon>
        <taxon>Hexapoda</taxon>
        <taxon>Insecta</taxon>
        <taxon>Pterygota</taxon>
        <taxon>Neoptera</taxon>
        <taxon>Endopterygota</taxon>
        <taxon>Diptera</taxon>
        <taxon>Brachycera</taxon>
        <taxon>Muscomorpha</taxon>
        <taxon>Oestroidea</taxon>
        <taxon>Calliphoridae</taxon>
        <taxon>Luciliinae</taxon>
        <taxon>Lucilia</taxon>
    </lineage>
</organism>
<feature type="compositionally biased region" description="Polar residues" evidence="5">
    <location>
        <begin position="443"/>
        <end position="467"/>
    </location>
</feature>
<feature type="domain" description="EF-hand" evidence="6">
    <location>
        <begin position="163"/>
        <end position="198"/>
    </location>
</feature>
<protein>
    <recommendedName>
        <fullName evidence="10">Microtubule-actin cross-linking factor 1</fullName>
    </recommendedName>
</protein>
<dbReference type="Proteomes" id="UP000037069">
    <property type="component" value="Unassembled WGS sequence"/>
</dbReference>
<dbReference type="InterPro" id="IPR018247">
    <property type="entry name" value="EF_Hand_1_Ca_BS"/>
</dbReference>
<evidence type="ECO:0008006" key="10">
    <source>
        <dbReference type="Google" id="ProtNLM"/>
    </source>
</evidence>
<keyword evidence="4" id="KW-0206">Cytoskeleton</keyword>
<keyword evidence="3" id="KW-0106">Calcium</keyword>
<name>A0A0L0C5P5_LUCCU</name>
<dbReference type="GO" id="GO:0005882">
    <property type="term" value="C:intermediate filament"/>
    <property type="evidence" value="ECO:0007669"/>
    <property type="project" value="TreeGrafter"/>
</dbReference>
<dbReference type="GO" id="GO:0030056">
    <property type="term" value="C:hemidesmosome"/>
    <property type="evidence" value="ECO:0007669"/>
    <property type="project" value="TreeGrafter"/>
</dbReference>
<dbReference type="InterPro" id="IPR002048">
    <property type="entry name" value="EF_hand_dom"/>
</dbReference>
<dbReference type="GO" id="GO:0042060">
    <property type="term" value="P:wound healing"/>
    <property type="evidence" value="ECO:0007669"/>
    <property type="project" value="TreeGrafter"/>
</dbReference>
<feature type="compositionally biased region" description="Low complexity" evidence="5">
    <location>
        <begin position="574"/>
        <end position="586"/>
    </location>
</feature>
<dbReference type="GO" id="GO:0016020">
    <property type="term" value="C:membrane"/>
    <property type="evidence" value="ECO:0007669"/>
    <property type="project" value="TreeGrafter"/>
</dbReference>
<dbReference type="AlphaFoldDB" id="A0A0L0C5P5"/>
<keyword evidence="9" id="KW-1185">Reference proteome</keyword>
<feature type="compositionally biased region" description="Polar residues" evidence="5">
    <location>
        <begin position="387"/>
        <end position="408"/>
    </location>
</feature>
<dbReference type="PROSITE" id="PS00018">
    <property type="entry name" value="EF_HAND_1"/>
    <property type="match status" value="1"/>
</dbReference>
<feature type="region of interest" description="Disordered" evidence="5">
    <location>
        <begin position="381"/>
        <end position="596"/>
    </location>
</feature>
<dbReference type="CDD" id="cd00051">
    <property type="entry name" value="EFh"/>
    <property type="match status" value="1"/>
</dbReference>
<dbReference type="InterPro" id="IPR036534">
    <property type="entry name" value="GAR_dom_sf"/>
</dbReference>
<dbReference type="PROSITE" id="PS50222">
    <property type="entry name" value="EF_HAND_2"/>
    <property type="match status" value="2"/>
</dbReference>
<dbReference type="PANTHER" id="PTHR23169">
    <property type="entry name" value="ENVOPLAKIN"/>
    <property type="match status" value="1"/>
</dbReference>
<dbReference type="Pfam" id="PF13499">
    <property type="entry name" value="EF-hand_7"/>
    <property type="match status" value="1"/>
</dbReference>
<dbReference type="SMART" id="SM00243">
    <property type="entry name" value="GAS2"/>
    <property type="match status" value="1"/>
</dbReference>
<dbReference type="OrthoDB" id="2250192at2759"/>
<dbReference type="Gene3D" id="3.30.920.20">
    <property type="entry name" value="Gas2-like domain"/>
    <property type="match status" value="1"/>
</dbReference>
<feature type="compositionally biased region" description="Polar residues" evidence="5">
    <location>
        <begin position="19"/>
        <end position="44"/>
    </location>
</feature>
<dbReference type="GO" id="GO:0031122">
    <property type="term" value="P:cytoplasmic microtubule organization"/>
    <property type="evidence" value="ECO:0007669"/>
    <property type="project" value="TreeGrafter"/>
</dbReference>
<evidence type="ECO:0000313" key="9">
    <source>
        <dbReference type="Proteomes" id="UP000037069"/>
    </source>
</evidence>
<dbReference type="FunFam" id="3.30.920.20:FF:000001">
    <property type="entry name" value="Microtubule-actin cross-linking factor 1"/>
    <property type="match status" value="1"/>
</dbReference>
<dbReference type="SUPFAM" id="SSF47473">
    <property type="entry name" value="EF-hand"/>
    <property type="match status" value="1"/>
</dbReference>
<dbReference type="GO" id="GO:0008017">
    <property type="term" value="F:microtubule binding"/>
    <property type="evidence" value="ECO:0007669"/>
    <property type="project" value="InterPro"/>
</dbReference>
<evidence type="ECO:0000256" key="4">
    <source>
        <dbReference type="ARBA" id="ARBA00023212"/>
    </source>
</evidence>
<accession>A0A0L0C5P5</accession>
<sequence>YSRGSSHDIREQSPDGTLRRQSFKGSRDQGLNTRKSSSRMTPSRDTPDRDRLPHYGPRFSPSSVGPELEFRSPRAKLLWDKWRHVWMLSWERQRRLNDHLMYLKDLERVRNFSWDDWRKRFLKYMNHKKSRLTDLFRKMDKDNNGLIPRAEFIDGILNTKFDTSRMEMGAVADLFDRNGEGLIDWQEFIAALRPDWQERKPQTDSDKIHDEVKRLVMLCTCRQKFRVFQVGEGKYRFGDSQKLRLVRILRSTVMVRVGGGWVALDEFLQKNDPCRAKGRTNIELREQFILADGVSQSMAAFTPRRSIPNATSNGNNLPPYMSSQGPIIKRIRAQEQVPCAFPIHMGAGGTVFVRCNSSRSVPLSPHVIHCHPTTQWVRERSVRSIPMTKTTNTRSSVSASTPDSLSDNEGSHGHASGRYTPRKVTYTSTRTGLTPGGSRAGSKPNSRPVSRQGSKPPSRHGSTLSLDSTDEHTPSRIPQRKPSATSSISGTGTTPRPSRLSVTPTTSRTNGTITRKTASGSASPAPTSNGGMSRSSSIPALTGYGFKTRRTVSGTSTPSGMQTPRKSSAEPTFSSTMRSRTSRGTTPVEKREPFRL</sequence>
<dbReference type="SMART" id="SM00054">
    <property type="entry name" value="EFh"/>
    <property type="match status" value="2"/>
</dbReference>
<reference evidence="8 9" key="1">
    <citation type="journal article" date="2015" name="Nat. Commun.">
        <title>Lucilia cuprina genome unlocks parasitic fly biology to underpin future interventions.</title>
        <authorList>
            <person name="Anstead C.A."/>
            <person name="Korhonen P.K."/>
            <person name="Young N.D."/>
            <person name="Hall R.S."/>
            <person name="Jex A.R."/>
            <person name="Murali S.C."/>
            <person name="Hughes D.S."/>
            <person name="Lee S.F."/>
            <person name="Perry T."/>
            <person name="Stroehlein A.J."/>
            <person name="Ansell B.R."/>
            <person name="Breugelmans B."/>
            <person name="Hofmann A."/>
            <person name="Qu J."/>
            <person name="Dugan S."/>
            <person name="Lee S.L."/>
            <person name="Chao H."/>
            <person name="Dinh H."/>
            <person name="Han Y."/>
            <person name="Doddapaneni H.V."/>
            <person name="Worley K.C."/>
            <person name="Muzny D.M."/>
            <person name="Ioannidis P."/>
            <person name="Waterhouse R.M."/>
            <person name="Zdobnov E.M."/>
            <person name="James P.J."/>
            <person name="Bagnall N.H."/>
            <person name="Kotze A.C."/>
            <person name="Gibbs R.A."/>
            <person name="Richards S."/>
            <person name="Batterham P."/>
            <person name="Gasser R.B."/>
        </authorList>
    </citation>
    <scope>NUCLEOTIDE SEQUENCE [LARGE SCALE GENOMIC DNA]</scope>
    <source>
        <strain evidence="8 9">LS</strain>
        <tissue evidence="8">Full body</tissue>
    </source>
</reference>
<dbReference type="GO" id="GO:0005509">
    <property type="term" value="F:calcium ion binding"/>
    <property type="evidence" value="ECO:0007669"/>
    <property type="project" value="InterPro"/>
</dbReference>
<feature type="non-terminal residue" evidence="8">
    <location>
        <position position="596"/>
    </location>
</feature>
<dbReference type="Pfam" id="PF02187">
    <property type="entry name" value="GAS2"/>
    <property type="match status" value="1"/>
</dbReference>
<evidence type="ECO:0000259" key="7">
    <source>
        <dbReference type="PROSITE" id="PS51460"/>
    </source>
</evidence>
<dbReference type="GO" id="GO:0045104">
    <property type="term" value="P:intermediate filament cytoskeleton organization"/>
    <property type="evidence" value="ECO:0007669"/>
    <property type="project" value="InterPro"/>
</dbReference>
<dbReference type="EMBL" id="JRES01000883">
    <property type="protein sequence ID" value="KNC27561.1"/>
    <property type="molecule type" value="Genomic_DNA"/>
</dbReference>
<feature type="domain" description="EF-hand" evidence="6">
    <location>
        <begin position="127"/>
        <end position="162"/>
    </location>
</feature>
<feature type="region of interest" description="Disordered" evidence="5">
    <location>
        <begin position="1"/>
        <end position="67"/>
    </location>
</feature>
<keyword evidence="2" id="KW-0963">Cytoplasm</keyword>
<evidence type="ECO:0000256" key="2">
    <source>
        <dbReference type="ARBA" id="ARBA00022490"/>
    </source>
</evidence>
<feature type="compositionally biased region" description="Basic and acidic residues" evidence="5">
    <location>
        <begin position="1"/>
        <end position="13"/>
    </location>
</feature>
<dbReference type="SUPFAM" id="SSF143575">
    <property type="entry name" value="GAS2 domain-like"/>
    <property type="match status" value="1"/>
</dbReference>
<evidence type="ECO:0000256" key="5">
    <source>
        <dbReference type="SAM" id="MobiDB-lite"/>
    </source>
</evidence>
<feature type="domain" description="GAR" evidence="7">
    <location>
        <begin position="203"/>
        <end position="275"/>
    </location>
</feature>
<dbReference type="Gene3D" id="1.10.238.10">
    <property type="entry name" value="EF-hand"/>
    <property type="match status" value="1"/>
</dbReference>